<keyword evidence="3" id="KW-1185">Reference proteome</keyword>
<dbReference type="Proteomes" id="UP001367676">
    <property type="component" value="Unassembled WGS sequence"/>
</dbReference>
<comment type="caution">
    <text evidence="2">The sequence shown here is derived from an EMBL/GenBank/DDBJ whole genome shotgun (WGS) entry which is preliminary data.</text>
</comment>
<organism evidence="2 3">
    <name type="scientific">Parthenolecanium corni</name>
    <dbReference type="NCBI Taxonomy" id="536013"/>
    <lineage>
        <taxon>Eukaryota</taxon>
        <taxon>Metazoa</taxon>
        <taxon>Ecdysozoa</taxon>
        <taxon>Arthropoda</taxon>
        <taxon>Hexapoda</taxon>
        <taxon>Insecta</taxon>
        <taxon>Pterygota</taxon>
        <taxon>Neoptera</taxon>
        <taxon>Paraneoptera</taxon>
        <taxon>Hemiptera</taxon>
        <taxon>Sternorrhyncha</taxon>
        <taxon>Coccoidea</taxon>
        <taxon>Coccidae</taxon>
        <taxon>Parthenolecanium</taxon>
    </lineage>
</organism>
<dbReference type="EMBL" id="JBBCAQ010000002">
    <property type="protein sequence ID" value="KAK7605099.1"/>
    <property type="molecule type" value="Genomic_DNA"/>
</dbReference>
<evidence type="ECO:0000313" key="2">
    <source>
        <dbReference type="EMBL" id="KAK7605099.1"/>
    </source>
</evidence>
<accession>A0AAN9U310</accession>
<reference evidence="2 3" key="1">
    <citation type="submission" date="2024-03" db="EMBL/GenBank/DDBJ databases">
        <title>Adaptation during the transition from Ophiocordyceps entomopathogen to insect associate is accompanied by gene loss and intensified selection.</title>
        <authorList>
            <person name="Ward C.M."/>
            <person name="Onetto C.A."/>
            <person name="Borneman A.R."/>
        </authorList>
    </citation>
    <scope>NUCLEOTIDE SEQUENCE [LARGE SCALE GENOMIC DNA]</scope>
    <source>
        <strain evidence="2">AWRI1</strain>
        <tissue evidence="2">Single Adult Female</tissue>
    </source>
</reference>
<feature type="compositionally biased region" description="Basic and acidic residues" evidence="1">
    <location>
        <begin position="63"/>
        <end position="75"/>
    </location>
</feature>
<sequence length="93" mass="10783">MTFINYNIRLAKPKQRSSQKHYELEAEGKNEEEYHLGADSDNSDEFECDNDLELDSNHLAVEELYKSESDDENKMDQSASHSHSPHLQDPEID</sequence>
<evidence type="ECO:0000313" key="3">
    <source>
        <dbReference type="Proteomes" id="UP001367676"/>
    </source>
</evidence>
<name>A0AAN9U310_9HEMI</name>
<proteinExistence type="predicted"/>
<evidence type="ECO:0000256" key="1">
    <source>
        <dbReference type="SAM" id="MobiDB-lite"/>
    </source>
</evidence>
<feature type="region of interest" description="Disordered" evidence="1">
    <location>
        <begin position="12"/>
        <end position="49"/>
    </location>
</feature>
<feature type="region of interest" description="Disordered" evidence="1">
    <location>
        <begin position="63"/>
        <end position="93"/>
    </location>
</feature>
<dbReference type="AlphaFoldDB" id="A0AAN9U310"/>
<gene>
    <name evidence="2" type="ORF">V9T40_006957</name>
</gene>
<feature type="compositionally biased region" description="Basic and acidic residues" evidence="1">
    <location>
        <begin position="20"/>
        <end position="38"/>
    </location>
</feature>
<protein>
    <submittedName>
        <fullName evidence="2">Uncharacterized protein</fullName>
    </submittedName>
</protein>